<keyword evidence="1" id="KW-0472">Membrane</keyword>
<evidence type="ECO:0000313" key="3">
    <source>
        <dbReference type="Proteomes" id="UP001156706"/>
    </source>
</evidence>
<feature type="transmembrane region" description="Helical" evidence="1">
    <location>
        <begin position="54"/>
        <end position="73"/>
    </location>
</feature>
<feature type="transmembrane region" description="Helical" evidence="1">
    <location>
        <begin position="109"/>
        <end position="127"/>
    </location>
</feature>
<sequence>MRQIVIPSLFREVLGESQSVVEVAAILLVSLGLTGLLCLLHADAVFAVAPWRSVLAILLVLDIIAGCIANFSYSTNHYYANNSKARLVFIAIHVHLLAVAWLLDLGWQHALVVWGYTMGAALVVNALHGNRLQRFTAGVLLVLGVALVLLAPAAPSFFMVVSLLFMIKVMFSFAVDHYGSPVEG</sequence>
<evidence type="ECO:0000256" key="1">
    <source>
        <dbReference type="SAM" id="Phobius"/>
    </source>
</evidence>
<feature type="transmembrane region" description="Helical" evidence="1">
    <location>
        <begin position="85"/>
        <end position="103"/>
    </location>
</feature>
<dbReference type="Proteomes" id="UP001156706">
    <property type="component" value="Unassembled WGS sequence"/>
</dbReference>
<protein>
    <submittedName>
        <fullName evidence="2">Uncharacterized protein</fullName>
    </submittedName>
</protein>
<proteinExistence type="predicted"/>
<comment type="caution">
    <text evidence="2">The sequence shown here is derived from an EMBL/GenBank/DDBJ whole genome shotgun (WGS) entry which is preliminary data.</text>
</comment>
<dbReference type="EMBL" id="BSOG01000001">
    <property type="protein sequence ID" value="GLR11758.1"/>
    <property type="molecule type" value="Genomic_DNA"/>
</dbReference>
<accession>A0ABQ5YBC1</accession>
<feature type="transmembrane region" description="Helical" evidence="1">
    <location>
        <begin position="139"/>
        <end position="167"/>
    </location>
</feature>
<organism evidence="2 3">
    <name type="scientific">Chitinimonas prasina</name>
    <dbReference type="NCBI Taxonomy" id="1434937"/>
    <lineage>
        <taxon>Bacteria</taxon>
        <taxon>Pseudomonadati</taxon>
        <taxon>Pseudomonadota</taxon>
        <taxon>Betaproteobacteria</taxon>
        <taxon>Neisseriales</taxon>
        <taxon>Chitinibacteraceae</taxon>
        <taxon>Chitinimonas</taxon>
    </lineage>
</organism>
<dbReference type="RefSeq" id="WP_284194900.1">
    <property type="nucleotide sequence ID" value="NZ_BSOG01000001.1"/>
</dbReference>
<reference evidence="3" key="1">
    <citation type="journal article" date="2019" name="Int. J. Syst. Evol. Microbiol.">
        <title>The Global Catalogue of Microorganisms (GCM) 10K type strain sequencing project: providing services to taxonomists for standard genome sequencing and annotation.</title>
        <authorList>
            <consortium name="The Broad Institute Genomics Platform"/>
            <consortium name="The Broad Institute Genome Sequencing Center for Infectious Disease"/>
            <person name="Wu L."/>
            <person name="Ma J."/>
        </authorList>
    </citation>
    <scope>NUCLEOTIDE SEQUENCE [LARGE SCALE GENOMIC DNA]</scope>
    <source>
        <strain evidence="3">NBRC 110044</strain>
    </source>
</reference>
<keyword evidence="3" id="KW-1185">Reference proteome</keyword>
<name>A0ABQ5YBC1_9NEIS</name>
<evidence type="ECO:0000313" key="2">
    <source>
        <dbReference type="EMBL" id="GLR11758.1"/>
    </source>
</evidence>
<gene>
    <name evidence="2" type="ORF">GCM10007907_05480</name>
</gene>
<keyword evidence="1" id="KW-1133">Transmembrane helix</keyword>
<feature type="transmembrane region" description="Helical" evidence="1">
    <location>
        <begin position="20"/>
        <end position="42"/>
    </location>
</feature>
<keyword evidence="1" id="KW-0812">Transmembrane</keyword>